<feature type="transmembrane region" description="Helical" evidence="1">
    <location>
        <begin position="64"/>
        <end position="87"/>
    </location>
</feature>
<keyword evidence="1" id="KW-0472">Membrane</keyword>
<feature type="transmembrane region" description="Helical" evidence="1">
    <location>
        <begin position="216"/>
        <end position="240"/>
    </location>
</feature>
<reference evidence="2" key="2">
    <citation type="submission" date="2023-06" db="EMBL/GenBank/DDBJ databases">
        <authorList>
            <consortium name="Lawrence Berkeley National Laboratory"/>
            <person name="Haridas S."/>
            <person name="Hensen N."/>
            <person name="Bonometti L."/>
            <person name="Westerberg I."/>
            <person name="Brannstrom I.O."/>
            <person name="Guillou S."/>
            <person name="Cros-Aarteil S."/>
            <person name="Calhoun S."/>
            <person name="Kuo A."/>
            <person name="Mondo S."/>
            <person name="Pangilinan J."/>
            <person name="Riley R."/>
            <person name="Labutti K."/>
            <person name="Andreopoulos B."/>
            <person name="Lipzen A."/>
            <person name="Chen C."/>
            <person name="Yanf M."/>
            <person name="Daum C."/>
            <person name="Ng V."/>
            <person name="Clum A."/>
            <person name="Steindorff A."/>
            <person name="Ohm R."/>
            <person name="Martin F."/>
            <person name="Silar P."/>
            <person name="Natvig D."/>
            <person name="Lalanne C."/>
            <person name="Gautier V."/>
            <person name="Ament-Velasquez S.L."/>
            <person name="Kruys A."/>
            <person name="Hutchinson M.I."/>
            <person name="Powell A.J."/>
            <person name="Barry K."/>
            <person name="Miller A.N."/>
            <person name="Grigoriev I.V."/>
            <person name="Debuchy R."/>
            <person name="Gladieux P."/>
            <person name="Thoren M.H."/>
            <person name="Johannesson H."/>
        </authorList>
    </citation>
    <scope>NUCLEOTIDE SEQUENCE</scope>
    <source>
        <strain evidence="2">CBS 314.62</strain>
    </source>
</reference>
<feature type="transmembrane region" description="Helical" evidence="1">
    <location>
        <begin position="175"/>
        <end position="196"/>
    </location>
</feature>
<feature type="transmembrane region" description="Helical" evidence="1">
    <location>
        <begin position="142"/>
        <end position="163"/>
    </location>
</feature>
<dbReference type="AlphaFoldDB" id="A0AAE0X5Z2"/>
<name>A0AAE0X5Z2_9PEZI</name>
<proteinExistence type="predicted"/>
<gene>
    <name evidence="2" type="ORF">B0T22DRAFT_466343</name>
</gene>
<protein>
    <submittedName>
        <fullName evidence="2">Uncharacterized protein</fullName>
    </submittedName>
</protein>
<evidence type="ECO:0000256" key="1">
    <source>
        <dbReference type="SAM" id="Phobius"/>
    </source>
</evidence>
<evidence type="ECO:0000313" key="2">
    <source>
        <dbReference type="EMBL" id="KAK3685708.1"/>
    </source>
</evidence>
<feature type="non-terminal residue" evidence="2">
    <location>
        <position position="1"/>
    </location>
</feature>
<organism evidence="2 3">
    <name type="scientific">Podospora appendiculata</name>
    <dbReference type="NCBI Taxonomy" id="314037"/>
    <lineage>
        <taxon>Eukaryota</taxon>
        <taxon>Fungi</taxon>
        <taxon>Dikarya</taxon>
        <taxon>Ascomycota</taxon>
        <taxon>Pezizomycotina</taxon>
        <taxon>Sordariomycetes</taxon>
        <taxon>Sordariomycetidae</taxon>
        <taxon>Sordariales</taxon>
        <taxon>Podosporaceae</taxon>
        <taxon>Podospora</taxon>
    </lineage>
</organism>
<feature type="transmembrane region" description="Helical" evidence="1">
    <location>
        <begin position="275"/>
        <end position="293"/>
    </location>
</feature>
<dbReference type="Proteomes" id="UP001270362">
    <property type="component" value="Unassembled WGS sequence"/>
</dbReference>
<dbReference type="EMBL" id="JAULSO010000003">
    <property type="protein sequence ID" value="KAK3685708.1"/>
    <property type="molecule type" value="Genomic_DNA"/>
</dbReference>
<keyword evidence="1" id="KW-1133">Transmembrane helix</keyword>
<accession>A0AAE0X5Z2</accession>
<evidence type="ECO:0000313" key="3">
    <source>
        <dbReference type="Proteomes" id="UP001270362"/>
    </source>
</evidence>
<sequence length="347" mass="37591">MSLSLGLVLGCPLGRLLLCPLRRPASQLLCPVDLSLGLLLCPLCQYLGRHLLLRVQARQDLFALLLDALLIALVALLLFPHTVVLLLVSRLGPSRKLCLDVLGHLRHAHALLDDGSLAFDQHQASPRGAIEARWRFHLGLGWGFGLVAVLGVRVGVGVGVGFGVGTLNLGSTLRVVGVGVRPGVCAFSCGSFSFGFGLGLGDGLSHVLGGLPRSLVFFGLGCLLLLLGLCFLLRALAVGVESHIVLCLLDRRAYILALGCEIELVLDLGRLLDCLLLLLLLLLLVVGRLRYFAVRRPLRFASLARRRLLGRPCLGHCGGCRRCCLRLMRLLSRICNNHRDFWPNVRA</sequence>
<keyword evidence="1" id="KW-0812">Transmembrane</keyword>
<keyword evidence="3" id="KW-1185">Reference proteome</keyword>
<reference evidence="2" key="1">
    <citation type="journal article" date="2023" name="Mol. Phylogenet. Evol.">
        <title>Genome-scale phylogeny and comparative genomics of the fungal order Sordariales.</title>
        <authorList>
            <person name="Hensen N."/>
            <person name="Bonometti L."/>
            <person name="Westerberg I."/>
            <person name="Brannstrom I.O."/>
            <person name="Guillou S."/>
            <person name="Cros-Aarteil S."/>
            <person name="Calhoun S."/>
            <person name="Haridas S."/>
            <person name="Kuo A."/>
            <person name="Mondo S."/>
            <person name="Pangilinan J."/>
            <person name="Riley R."/>
            <person name="LaButti K."/>
            <person name="Andreopoulos B."/>
            <person name="Lipzen A."/>
            <person name="Chen C."/>
            <person name="Yan M."/>
            <person name="Daum C."/>
            <person name="Ng V."/>
            <person name="Clum A."/>
            <person name="Steindorff A."/>
            <person name="Ohm R.A."/>
            <person name="Martin F."/>
            <person name="Silar P."/>
            <person name="Natvig D.O."/>
            <person name="Lalanne C."/>
            <person name="Gautier V."/>
            <person name="Ament-Velasquez S.L."/>
            <person name="Kruys A."/>
            <person name="Hutchinson M.I."/>
            <person name="Powell A.J."/>
            <person name="Barry K."/>
            <person name="Miller A.N."/>
            <person name="Grigoriev I.V."/>
            <person name="Debuchy R."/>
            <person name="Gladieux P."/>
            <person name="Hiltunen Thoren M."/>
            <person name="Johannesson H."/>
        </authorList>
    </citation>
    <scope>NUCLEOTIDE SEQUENCE</scope>
    <source>
        <strain evidence="2">CBS 314.62</strain>
    </source>
</reference>
<comment type="caution">
    <text evidence="2">The sequence shown here is derived from an EMBL/GenBank/DDBJ whole genome shotgun (WGS) entry which is preliminary data.</text>
</comment>